<evidence type="ECO:0000313" key="2">
    <source>
        <dbReference type="EMBL" id="OPJ60970.1"/>
    </source>
</evidence>
<dbReference type="OrthoDB" id="4570726at2"/>
<organism evidence="2 3">
    <name type="scientific">Clostridium oryzae</name>
    <dbReference type="NCBI Taxonomy" id="1450648"/>
    <lineage>
        <taxon>Bacteria</taxon>
        <taxon>Bacillati</taxon>
        <taxon>Bacillota</taxon>
        <taxon>Clostridia</taxon>
        <taxon>Eubacteriales</taxon>
        <taxon>Clostridiaceae</taxon>
        <taxon>Clostridium</taxon>
    </lineage>
</organism>
<dbReference type="Proteomes" id="UP000190080">
    <property type="component" value="Unassembled WGS sequence"/>
</dbReference>
<feature type="compositionally biased region" description="Basic residues" evidence="1">
    <location>
        <begin position="125"/>
        <end position="135"/>
    </location>
</feature>
<sequence>MIKLTVFFDDPFWVGVFERNNNYELEVSRVVFGEEPKDNEIYNFILNNFYRLKFSQPISSDHVYERKINPKRMHRKIRNTVRNDGIGTKAQQAIKLDLENRKNQRKAVVKERREQQEKIKFEKKQQKKKQKKRGH</sequence>
<feature type="compositionally biased region" description="Basic and acidic residues" evidence="1">
    <location>
        <begin position="103"/>
        <end position="124"/>
    </location>
</feature>
<dbReference type="AlphaFoldDB" id="A0A1V4IMB9"/>
<evidence type="ECO:0008006" key="4">
    <source>
        <dbReference type="Google" id="ProtNLM"/>
    </source>
</evidence>
<dbReference type="InterPro" id="IPR016787">
    <property type="entry name" value="UCP021328"/>
</dbReference>
<comment type="caution">
    <text evidence="2">The sequence shown here is derived from an EMBL/GenBank/DDBJ whole genome shotgun (WGS) entry which is preliminary data.</text>
</comment>
<keyword evidence="3" id="KW-1185">Reference proteome</keyword>
<evidence type="ECO:0000313" key="3">
    <source>
        <dbReference type="Proteomes" id="UP000190080"/>
    </source>
</evidence>
<proteinExistence type="predicted"/>
<dbReference type="STRING" id="1450648.CLORY_25190"/>
<dbReference type="RefSeq" id="WP_079424961.1">
    <property type="nucleotide sequence ID" value="NZ_MZGV01000026.1"/>
</dbReference>
<gene>
    <name evidence="2" type="ORF">CLORY_25190</name>
</gene>
<reference evidence="2 3" key="1">
    <citation type="submission" date="2017-03" db="EMBL/GenBank/DDBJ databases">
        <title>Genome sequence of Clostridium oryzae DSM 28571.</title>
        <authorList>
            <person name="Poehlein A."/>
            <person name="Daniel R."/>
        </authorList>
    </citation>
    <scope>NUCLEOTIDE SEQUENCE [LARGE SCALE GENOMIC DNA]</scope>
    <source>
        <strain evidence="2 3">DSM 28571</strain>
    </source>
</reference>
<protein>
    <recommendedName>
        <fullName evidence="4">DUF2992 family protein</fullName>
    </recommendedName>
</protein>
<dbReference type="EMBL" id="MZGV01000026">
    <property type="protein sequence ID" value="OPJ60970.1"/>
    <property type="molecule type" value="Genomic_DNA"/>
</dbReference>
<dbReference type="Pfam" id="PF11208">
    <property type="entry name" value="DUF2992"/>
    <property type="match status" value="1"/>
</dbReference>
<name>A0A1V4IMB9_9CLOT</name>
<evidence type="ECO:0000256" key="1">
    <source>
        <dbReference type="SAM" id="MobiDB-lite"/>
    </source>
</evidence>
<dbReference type="PIRSF" id="PIRSF021328">
    <property type="entry name" value="UCP021328"/>
    <property type="match status" value="1"/>
</dbReference>
<accession>A0A1V4IMB9</accession>
<feature type="region of interest" description="Disordered" evidence="1">
    <location>
        <begin position="103"/>
        <end position="135"/>
    </location>
</feature>